<accession>A0A9Q4DCH0</accession>
<dbReference type="Proteomes" id="UP000250354">
    <property type="component" value="Chromosome"/>
</dbReference>
<dbReference type="GO" id="GO:0003697">
    <property type="term" value="F:single-stranded DNA binding"/>
    <property type="evidence" value="ECO:0007669"/>
    <property type="project" value="InterPro"/>
</dbReference>
<evidence type="ECO:0000313" key="5">
    <source>
        <dbReference type="Proteomes" id="UP000250354"/>
    </source>
</evidence>
<organism evidence="3 6">
    <name type="scientific">Aerococcus mictus</name>
    <dbReference type="NCBI Taxonomy" id="2976810"/>
    <lineage>
        <taxon>Bacteria</taxon>
        <taxon>Bacillati</taxon>
        <taxon>Bacillota</taxon>
        <taxon>Bacilli</taxon>
        <taxon>Lactobacillales</taxon>
        <taxon>Aerococcaceae</taxon>
        <taxon>Aerococcus</taxon>
    </lineage>
</organism>
<keyword evidence="1" id="KW-0175">Coiled coil</keyword>
<keyword evidence="5" id="KW-1185">Reference proteome</keyword>
<dbReference type="Proteomes" id="UP001069047">
    <property type="component" value="Unassembled WGS sequence"/>
</dbReference>
<evidence type="ECO:0000256" key="1">
    <source>
        <dbReference type="SAM" id="Coils"/>
    </source>
</evidence>
<dbReference type="InterPro" id="IPR013610">
    <property type="entry name" value="ArdC_N"/>
</dbReference>
<protein>
    <submittedName>
        <fullName evidence="3">ArdC-like ssDNA-binding domain-containing protein</fullName>
    </submittedName>
</protein>
<feature type="domain" description="N-terminal" evidence="2">
    <location>
        <begin position="47"/>
        <end position="94"/>
    </location>
</feature>
<reference evidence="3" key="2">
    <citation type="submission" date="2022-09" db="EMBL/GenBank/DDBJ databases">
        <title>Aerococcus urinae taxonomy study.</title>
        <authorList>
            <person name="Christensen J."/>
            <person name="Senneby E."/>
        </authorList>
    </citation>
    <scope>NUCLEOTIDE SEQUENCE</scope>
    <source>
        <strain evidence="3">LUND-41-B12</strain>
    </source>
</reference>
<dbReference type="EMBL" id="JAOTMY010000001">
    <property type="protein sequence ID" value="MCY3087161.1"/>
    <property type="molecule type" value="Genomic_DNA"/>
</dbReference>
<proteinExistence type="predicted"/>
<dbReference type="EMBL" id="CP145132">
    <property type="protein sequence ID" value="WWC55409.1"/>
    <property type="molecule type" value="Genomic_DNA"/>
</dbReference>
<evidence type="ECO:0000313" key="3">
    <source>
        <dbReference type="EMBL" id="MCY3087161.1"/>
    </source>
</evidence>
<reference evidence="4 5" key="1">
    <citation type="journal article" date="2020" name="J. Bacteriol.">
        <title>Aerococcus urinae Isolated from Women with Lower Urinary Tract Symptoms: In Vitro Aggregation and Genome Analysis.</title>
        <authorList>
            <person name="Hilt E.E."/>
            <person name="Putonti C."/>
            <person name="Thomas-White K."/>
            <person name="Lewis A.L."/>
            <person name="Visick K.L."/>
            <person name="Gilbert N.M."/>
            <person name="Wolfe A.J."/>
        </authorList>
    </citation>
    <scope>NUCLEOTIDE SEQUENCE [LARGE SCALE GENOMIC DNA]</scope>
    <source>
        <strain evidence="4 5">UMB1016</strain>
    </source>
</reference>
<accession>A0A1E9PGQ2</accession>
<evidence type="ECO:0000313" key="6">
    <source>
        <dbReference type="Proteomes" id="UP001069047"/>
    </source>
</evidence>
<feature type="coiled-coil region" evidence="1">
    <location>
        <begin position="300"/>
        <end position="327"/>
    </location>
</feature>
<gene>
    <name evidence="4" type="ORF">DBT44_0003625</name>
    <name evidence="3" type="ORF">ODY61_03380</name>
</gene>
<evidence type="ECO:0000313" key="4">
    <source>
        <dbReference type="EMBL" id="WWC55409.1"/>
    </source>
</evidence>
<reference evidence="4" key="3">
    <citation type="submission" date="2024-02" db="EMBL/GenBank/DDBJ databases">
        <authorList>
            <person name="Choi B."/>
        </authorList>
    </citation>
    <scope>NUCLEOTIDE SEQUENCE</scope>
    <source>
        <strain evidence="4">UMB1016</strain>
    </source>
</reference>
<dbReference type="Pfam" id="PF08401">
    <property type="entry name" value="ArdcN"/>
    <property type="match status" value="1"/>
</dbReference>
<name>A0A1E9PGQ2_9LACT</name>
<evidence type="ECO:0000259" key="2">
    <source>
        <dbReference type="Pfam" id="PF08401"/>
    </source>
</evidence>
<sequence>MKNRKTTKQDRQQKLDDVFTKVHDAVENYSSDPKDLADFIKFRKEFSQNYSTRNQMLIHQQYPTASKVQSYKKWLDDGYQVQKGQKGIRILAPAIRKEIFDGKQSLGGYRDLSKEDKARLKKGELRTKDELVGFRSVSIFDIQQTNAEVDQLPKYLQDGIIEGNQKNEDEIYEAIDKYREALGIEKLKERPQGVNAGVKGCYFNYKLGSGEEKHAIWLEENNNISQKINVYLHELGHAQFESFAEKQPKVQNEYQAEMFAGVVSEYLGIESSQANAKYLEAYLQNEPDMANREELLEPLIQCIEEAVPQIEKQMNSLEQTQDQQMENQLDDYWKIKWNESSQRYSKDYEGQIVDKEVLDELVELDTRLQLHNKILGFVDPVNERNMTTEYEGYHKFKLEHIEDGQTIEEVRVDMGDGCLVNEGMFTSLYEAIGEKYQPLSQEKIESIRDELEIEREENPPISWEDAQALAQYELEI</sequence>
<dbReference type="RefSeq" id="WP_070559149.1">
    <property type="nucleotide sequence ID" value="NZ_CAJHLG010000004.1"/>
</dbReference>
<dbReference type="AlphaFoldDB" id="A0A1E9PGQ2"/>